<keyword evidence="2" id="KW-1185">Reference proteome</keyword>
<accession>A0A0D8J6G0</accession>
<dbReference type="InterPro" id="IPR019861">
    <property type="entry name" value="PorP/SprF_Bacteroidetes"/>
</dbReference>
<sequence>MSKIINSIIVIVFTILGYHAGAQDVTFSQFYANPVYLNPAFAGTVGVPRVAMQYRNQWHGFTNAYNSYSVALDFPVKILRGGVGVNVLNDVQANGALGALSMTAAYSVGIQISEKYTLHGGLQFGYTRNSLSVNDLIFADNLDINYGNHGTSGELNYLTQPDYGYFDYSFGALVYSKKVFCGFAAHHLTEPNQTFSENEDYGIPLERKFTAHLGARLPVYLYGHQRKKFDVSPQLILQSQGAFQQVNYGIYAAKNGVAVGTWFRQNFGIRYDAVIFVVGFVRKGVQLAYSYDVTVSGLAGSSGGTSEVSCAILLRKHKKQKSLPFYDQYEEEFGEM</sequence>
<proteinExistence type="predicted"/>
<evidence type="ECO:0000313" key="1">
    <source>
        <dbReference type="EMBL" id="KJF42555.1"/>
    </source>
</evidence>
<reference evidence="1 2" key="1">
    <citation type="submission" date="2014-09" db="EMBL/GenBank/DDBJ databases">
        <title>Draft Genome Sequence of Draconibacterium sp. JN14CK-3.</title>
        <authorList>
            <person name="Dong C."/>
            <person name="Lai Q."/>
            <person name="Shao Z."/>
        </authorList>
    </citation>
    <scope>NUCLEOTIDE SEQUENCE [LARGE SCALE GENOMIC DNA]</scope>
    <source>
        <strain evidence="1 2">JN14CK-3</strain>
    </source>
</reference>
<dbReference type="RefSeq" id="WP_045032351.1">
    <property type="nucleotide sequence ID" value="NZ_JRHC01000005.1"/>
</dbReference>
<dbReference type="STRING" id="1544798.LH29_18585"/>
<organism evidence="1 2">
    <name type="scientific">Draconibacterium sediminis</name>
    <dbReference type="NCBI Taxonomy" id="1544798"/>
    <lineage>
        <taxon>Bacteria</taxon>
        <taxon>Pseudomonadati</taxon>
        <taxon>Bacteroidota</taxon>
        <taxon>Bacteroidia</taxon>
        <taxon>Marinilabiliales</taxon>
        <taxon>Prolixibacteraceae</taxon>
        <taxon>Draconibacterium</taxon>
    </lineage>
</organism>
<name>A0A0D8J6G0_9BACT</name>
<dbReference type="EMBL" id="JRHC01000005">
    <property type="protein sequence ID" value="KJF42555.1"/>
    <property type="molecule type" value="Genomic_DNA"/>
</dbReference>
<dbReference type="NCBIfam" id="TIGR03519">
    <property type="entry name" value="T9SS_PorP_fam"/>
    <property type="match status" value="1"/>
</dbReference>
<protein>
    <recommendedName>
        <fullName evidence="3">Type IX secretion system membrane protein PorP/SprF</fullName>
    </recommendedName>
</protein>
<comment type="caution">
    <text evidence="1">The sequence shown here is derived from an EMBL/GenBank/DDBJ whole genome shotgun (WGS) entry which is preliminary data.</text>
</comment>
<gene>
    <name evidence="1" type="ORF">LH29_18585</name>
</gene>
<dbReference type="Proteomes" id="UP000032544">
    <property type="component" value="Unassembled WGS sequence"/>
</dbReference>
<evidence type="ECO:0000313" key="2">
    <source>
        <dbReference type="Proteomes" id="UP000032544"/>
    </source>
</evidence>
<evidence type="ECO:0008006" key="3">
    <source>
        <dbReference type="Google" id="ProtNLM"/>
    </source>
</evidence>
<dbReference type="AlphaFoldDB" id="A0A0D8J6G0"/>
<dbReference type="Pfam" id="PF11751">
    <property type="entry name" value="PorP_SprF"/>
    <property type="match status" value="1"/>
</dbReference>